<dbReference type="EMBL" id="HACL01000338">
    <property type="protein sequence ID" value="CFW94632.1"/>
    <property type="molecule type" value="Transcribed_RNA"/>
</dbReference>
<reference evidence="2" key="1">
    <citation type="submission" date="2015-03" db="EMBL/GenBank/DDBJ databases">
        <title>Long non-coding RNA discovery across the genus Anopheles reveals conserved secondary structures within and beyond the Gambiae complex.</title>
        <authorList>
            <person name="Jenkins A."/>
            <person name="Waterhouse R."/>
            <person name="Muskavitch M."/>
        </authorList>
    </citation>
    <scope>NUCLEOTIDE SEQUENCE</scope>
    <source>
        <tissue evidence="2">Whole body</tissue>
    </source>
</reference>
<dbReference type="SUPFAM" id="SSF63829">
    <property type="entry name" value="Calcium-dependent phosphotriesterase"/>
    <property type="match status" value="1"/>
</dbReference>
<proteinExistence type="predicted"/>
<accession>A0A0E4C7D2</accession>
<dbReference type="PANTHER" id="PTHR46108">
    <property type="entry name" value="BLUE CHEESE"/>
    <property type="match status" value="1"/>
</dbReference>
<dbReference type="InterPro" id="IPR051944">
    <property type="entry name" value="BEACH_domain_protein"/>
</dbReference>
<evidence type="ECO:0000256" key="1">
    <source>
        <dbReference type="ARBA" id="ARBA00022574"/>
    </source>
</evidence>
<organism evidence="2">
    <name type="scientific">Anopheles gambiae</name>
    <name type="common">African malaria mosquito</name>
    <dbReference type="NCBI Taxonomy" id="7165"/>
    <lineage>
        <taxon>Eukaryota</taxon>
        <taxon>Metazoa</taxon>
        <taxon>Ecdysozoa</taxon>
        <taxon>Arthropoda</taxon>
        <taxon>Hexapoda</taxon>
        <taxon>Insecta</taxon>
        <taxon>Pterygota</taxon>
        <taxon>Neoptera</taxon>
        <taxon>Endopterygota</taxon>
        <taxon>Diptera</taxon>
        <taxon>Nematocera</taxon>
        <taxon>Culicoidea</taxon>
        <taxon>Culicidae</taxon>
        <taxon>Anophelinae</taxon>
        <taxon>Anopheles</taxon>
    </lineage>
</organism>
<protein>
    <submittedName>
        <fullName evidence="2">Uncharacterized protein</fullName>
    </submittedName>
</protein>
<keyword evidence="1" id="KW-0853">WD repeat</keyword>
<dbReference type="AlphaFoldDB" id="A0A0E4C7D2"/>
<sequence>MEVIRNRPQQSSVNANNELLTVESGAKDNNLKLSKSNVAWERKLVFRTDLTMHTAYDYKNNIEPASITALAISKDHHTLYVGDARGRVYAWSVADSSSGCQARLVTQEVNKGSSLEH</sequence>
<evidence type="ECO:0000313" key="2">
    <source>
        <dbReference type="EMBL" id="CFW94632.1"/>
    </source>
</evidence>
<name>A0A0E4C7D2_ANOGA</name>
<dbReference type="PANTHER" id="PTHR46108:SF4">
    <property type="entry name" value="BLUE CHEESE"/>
    <property type="match status" value="1"/>
</dbReference>